<evidence type="ECO:0000256" key="3">
    <source>
        <dbReference type="ARBA" id="ARBA00022643"/>
    </source>
</evidence>
<keyword evidence="2" id="KW-0285">Flavoprotein</keyword>
<feature type="compositionally biased region" description="Low complexity" evidence="6">
    <location>
        <begin position="368"/>
        <end position="389"/>
    </location>
</feature>
<evidence type="ECO:0000259" key="7">
    <source>
        <dbReference type="Pfam" id="PF01207"/>
    </source>
</evidence>
<dbReference type="EMBL" id="AJWJ01000068">
    <property type="protein sequence ID" value="KAF2076240.1"/>
    <property type="molecule type" value="Genomic_DNA"/>
</dbReference>
<evidence type="ECO:0000313" key="9">
    <source>
        <dbReference type="Proteomes" id="UP000695562"/>
    </source>
</evidence>
<evidence type="ECO:0000256" key="2">
    <source>
        <dbReference type="ARBA" id="ARBA00022630"/>
    </source>
</evidence>
<protein>
    <recommendedName>
        <fullName evidence="7">DUS-like FMN-binding domain-containing protein</fullName>
    </recommendedName>
</protein>
<dbReference type="Proteomes" id="UP000695562">
    <property type="component" value="Unassembled WGS sequence"/>
</dbReference>
<dbReference type="GO" id="GO:0017150">
    <property type="term" value="F:tRNA dihydrouridine synthase activity"/>
    <property type="evidence" value="ECO:0007669"/>
    <property type="project" value="InterPro"/>
</dbReference>
<dbReference type="InterPro" id="IPR035587">
    <property type="entry name" value="DUS-like_FMN-bd"/>
</dbReference>
<reference evidence="8" key="1">
    <citation type="submission" date="2020-01" db="EMBL/GenBank/DDBJ databases">
        <title>Development of genomics and gene disruption for Polysphondylium violaceum indicates a role for the polyketide synthase stlB in stalk morphogenesis.</title>
        <authorList>
            <person name="Narita B."/>
            <person name="Kawabe Y."/>
            <person name="Kin K."/>
            <person name="Saito T."/>
            <person name="Gibbs R."/>
            <person name="Kuspa A."/>
            <person name="Muzny D."/>
            <person name="Queller D."/>
            <person name="Richards S."/>
            <person name="Strassman J."/>
            <person name="Sucgang R."/>
            <person name="Worley K."/>
            <person name="Schaap P."/>
        </authorList>
    </citation>
    <scope>NUCLEOTIDE SEQUENCE</scope>
    <source>
        <strain evidence="8">QSvi11</strain>
    </source>
</reference>
<gene>
    <name evidence="8" type="ORF">CYY_002481</name>
</gene>
<dbReference type="PANTHER" id="PTHR45936:SF1">
    <property type="entry name" value="TRNA-DIHYDROURIDINE(20) SYNTHASE [NAD(P)+]-LIKE"/>
    <property type="match status" value="1"/>
</dbReference>
<dbReference type="PANTHER" id="PTHR45936">
    <property type="entry name" value="TRNA-DIHYDROURIDINE(20) SYNTHASE [NAD(P)+]-LIKE"/>
    <property type="match status" value="1"/>
</dbReference>
<dbReference type="InterPro" id="IPR018517">
    <property type="entry name" value="tRNA_hU_synthase_CS"/>
</dbReference>
<dbReference type="InterPro" id="IPR052582">
    <property type="entry name" value="tRNA-DUS-like"/>
</dbReference>
<evidence type="ECO:0000256" key="6">
    <source>
        <dbReference type="SAM" id="MobiDB-lite"/>
    </source>
</evidence>
<evidence type="ECO:0000256" key="5">
    <source>
        <dbReference type="ARBA" id="ARBA00023002"/>
    </source>
</evidence>
<feature type="region of interest" description="Disordered" evidence="6">
    <location>
        <begin position="366"/>
        <end position="416"/>
    </location>
</feature>
<keyword evidence="9" id="KW-1185">Reference proteome</keyword>
<proteinExistence type="predicted"/>
<dbReference type="Gene3D" id="3.20.20.70">
    <property type="entry name" value="Aldolase class I"/>
    <property type="match status" value="1"/>
</dbReference>
<keyword evidence="4" id="KW-0819">tRNA processing</keyword>
<keyword evidence="5" id="KW-0560">Oxidoreductase</keyword>
<organism evidence="8 9">
    <name type="scientific">Polysphondylium violaceum</name>
    <dbReference type="NCBI Taxonomy" id="133409"/>
    <lineage>
        <taxon>Eukaryota</taxon>
        <taxon>Amoebozoa</taxon>
        <taxon>Evosea</taxon>
        <taxon>Eumycetozoa</taxon>
        <taxon>Dictyostelia</taxon>
        <taxon>Dictyosteliales</taxon>
        <taxon>Dictyosteliaceae</taxon>
        <taxon>Polysphondylium</taxon>
    </lineage>
</organism>
<comment type="cofactor">
    <cofactor evidence="1">
        <name>FMN</name>
        <dbReference type="ChEBI" id="CHEBI:58210"/>
    </cofactor>
</comment>
<accession>A0A8J4PYY3</accession>
<dbReference type="AlphaFoldDB" id="A0A8J4PYY3"/>
<feature type="domain" description="DUS-like FMN-binding" evidence="7">
    <location>
        <begin position="34"/>
        <end position="300"/>
    </location>
</feature>
<dbReference type="InterPro" id="IPR013785">
    <property type="entry name" value="Aldolase_TIM"/>
</dbReference>
<evidence type="ECO:0000313" key="8">
    <source>
        <dbReference type="EMBL" id="KAF2076240.1"/>
    </source>
</evidence>
<name>A0A8J4PYY3_9MYCE</name>
<dbReference type="Pfam" id="PF01207">
    <property type="entry name" value="Dus"/>
    <property type="match status" value="1"/>
</dbReference>
<feature type="compositionally biased region" description="Polar residues" evidence="6">
    <location>
        <begin position="398"/>
        <end position="409"/>
    </location>
</feature>
<comment type="caution">
    <text evidence="8">The sequence shown here is derived from an EMBL/GenBank/DDBJ whole genome shotgun (WGS) entry which is preliminary data.</text>
</comment>
<keyword evidence="3" id="KW-0288">FMN</keyword>
<evidence type="ECO:0000256" key="1">
    <source>
        <dbReference type="ARBA" id="ARBA00001917"/>
    </source>
</evidence>
<dbReference type="SUPFAM" id="SSF51395">
    <property type="entry name" value="FMN-linked oxidoreductases"/>
    <property type="match status" value="1"/>
</dbReference>
<dbReference type="OrthoDB" id="10262250at2759"/>
<dbReference type="GO" id="GO:0005737">
    <property type="term" value="C:cytoplasm"/>
    <property type="evidence" value="ECO:0007669"/>
    <property type="project" value="TreeGrafter"/>
</dbReference>
<dbReference type="CDD" id="cd02801">
    <property type="entry name" value="DUS_like_FMN"/>
    <property type="match status" value="1"/>
</dbReference>
<sequence length="416" mass="46105">MSDIVTNSCTSNASPLRSLSKTDVVMDYYNKKIMAPMVRIGTLPMRLLALENGCDIAYSEELIDFKVKNTTRVVNEKLNTVDFISKDKSLTYRTCDADVRNVLQLGTASSVTALEAANVVVNDVCAIDINMGCPKFFSVQGGMGSALLSQPEKIKDILSTLIRNLPIPVTCKIRLLATDNETIDLLKIIENTGVKAIAVHARMIPERPRDPAHWDRLENILSNASFSVPIIVNGDIFEHGDIASSLAKTKANSVMIARGAIRNASIFSQPVATNVHKLIQRYIQIAYENDNHAVNTKYNITNILNENLMTQTPEFKSIQSAKDYPAFCNIFNISSQYEKFVQSQKVEAKNYISVSVQNEDLVAKDNENSCSNKNSNNNNNDENSSNNNNNKHELPGNSILNEDSDNNPQALKKQKV</sequence>
<dbReference type="PROSITE" id="PS01136">
    <property type="entry name" value="UPF0034"/>
    <property type="match status" value="1"/>
</dbReference>
<dbReference type="GO" id="GO:0050660">
    <property type="term" value="F:flavin adenine dinucleotide binding"/>
    <property type="evidence" value="ECO:0007669"/>
    <property type="project" value="InterPro"/>
</dbReference>
<evidence type="ECO:0000256" key="4">
    <source>
        <dbReference type="ARBA" id="ARBA00022694"/>
    </source>
</evidence>